<dbReference type="AlphaFoldDB" id="A0A1B6CSB9"/>
<gene>
    <name evidence="2" type="ORF">g.44763</name>
</gene>
<organism evidence="2">
    <name type="scientific">Clastoptera arizonana</name>
    <name type="common">Arizona spittle bug</name>
    <dbReference type="NCBI Taxonomy" id="38151"/>
    <lineage>
        <taxon>Eukaryota</taxon>
        <taxon>Metazoa</taxon>
        <taxon>Ecdysozoa</taxon>
        <taxon>Arthropoda</taxon>
        <taxon>Hexapoda</taxon>
        <taxon>Insecta</taxon>
        <taxon>Pterygota</taxon>
        <taxon>Neoptera</taxon>
        <taxon>Paraneoptera</taxon>
        <taxon>Hemiptera</taxon>
        <taxon>Auchenorrhyncha</taxon>
        <taxon>Cercopoidea</taxon>
        <taxon>Clastopteridae</taxon>
        <taxon>Clastoptera</taxon>
    </lineage>
</organism>
<evidence type="ECO:0000256" key="1">
    <source>
        <dbReference type="SAM" id="MobiDB-lite"/>
    </source>
</evidence>
<protein>
    <submittedName>
        <fullName evidence="2">Uncharacterized protein</fullName>
    </submittedName>
</protein>
<feature type="non-terminal residue" evidence="2">
    <location>
        <position position="1"/>
    </location>
</feature>
<reference evidence="2" key="1">
    <citation type="submission" date="2015-12" db="EMBL/GenBank/DDBJ databases">
        <title>De novo transcriptome assembly of four potential Pierce s Disease insect vectors from Arizona vineyards.</title>
        <authorList>
            <person name="Tassone E.E."/>
        </authorList>
    </citation>
    <scope>NUCLEOTIDE SEQUENCE</scope>
</reference>
<evidence type="ECO:0000313" key="2">
    <source>
        <dbReference type="EMBL" id="JAS16352.1"/>
    </source>
</evidence>
<proteinExistence type="predicted"/>
<feature type="region of interest" description="Disordered" evidence="1">
    <location>
        <begin position="53"/>
        <end position="110"/>
    </location>
</feature>
<feature type="compositionally biased region" description="Low complexity" evidence="1">
    <location>
        <begin position="53"/>
        <end position="80"/>
    </location>
</feature>
<accession>A0A1B6CSB9</accession>
<name>A0A1B6CSB9_9HEMI</name>
<sequence length="110" mass="11694">CSGEHHARSCQLPANDPCTCANCGGTHPASYRGCSAHKRALGAIHRRQLPRSAPIAAPACPAQPRTSIPKTPPVTTTPSTRYADALKKFSTRPNLPSQPKPPRLPKKPGK</sequence>
<dbReference type="EMBL" id="GEDC01020946">
    <property type="protein sequence ID" value="JAS16352.1"/>
    <property type="molecule type" value="Transcribed_RNA"/>
</dbReference>
<feature type="non-terminal residue" evidence="2">
    <location>
        <position position="110"/>
    </location>
</feature>